<organism evidence="5 6">
    <name type="scientific">Trichogramma brassicae</name>
    <dbReference type="NCBI Taxonomy" id="86971"/>
    <lineage>
        <taxon>Eukaryota</taxon>
        <taxon>Metazoa</taxon>
        <taxon>Ecdysozoa</taxon>
        <taxon>Arthropoda</taxon>
        <taxon>Hexapoda</taxon>
        <taxon>Insecta</taxon>
        <taxon>Pterygota</taxon>
        <taxon>Neoptera</taxon>
        <taxon>Endopterygota</taxon>
        <taxon>Hymenoptera</taxon>
        <taxon>Apocrita</taxon>
        <taxon>Proctotrupomorpha</taxon>
        <taxon>Chalcidoidea</taxon>
        <taxon>Trichogrammatidae</taxon>
        <taxon>Trichogramma</taxon>
    </lineage>
</organism>
<feature type="repeat" description="ANK" evidence="3">
    <location>
        <begin position="395"/>
        <end position="427"/>
    </location>
</feature>
<feature type="repeat" description="ANK" evidence="3">
    <location>
        <begin position="693"/>
        <end position="725"/>
    </location>
</feature>
<dbReference type="Pfam" id="PF12796">
    <property type="entry name" value="Ank_2"/>
    <property type="match status" value="6"/>
</dbReference>
<feature type="repeat" description="ANK" evidence="3">
    <location>
        <begin position="1130"/>
        <end position="1162"/>
    </location>
</feature>
<accession>A0A6H5IRR4</accession>
<dbReference type="SUPFAM" id="SSF48403">
    <property type="entry name" value="Ankyrin repeat"/>
    <property type="match status" value="4"/>
</dbReference>
<keyword evidence="1" id="KW-0677">Repeat</keyword>
<feature type="repeat" description="ANK" evidence="3">
    <location>
        <begin position="472"/>
        <end position="504"/>
    </location>
</feature>
<evidence type="ECO:0000256" key="4">
    <source>
        <dbReference type="SAM" id="MobiDB-lite"/>
    </source>
</evidence>
<feature type="repeat" description="ANK" evidence="3">
    <location>
        <begin position="766"/>
        <end position="798"/>
    </location>
</feature>
<dbReference type="PROSITE" id="PS50088">
    <property type="entry name" value="ANK_REPEAT"/>
    <property type="match status" value="15"/>
</dbReference>
<feature type="repeat" description="ANK" evidence="3">
    <location>
        <begin position="912"/>
        <end position="944"/>
    </location>
</feature>
<feature type="repeat" description="ANK" evidence="3">
    <location>
        <begin position="839"/>
        <end position="871"/>
    </location>
</feature>
<dbReference type="PANTHER" id="PTHR24178">
    <property type="entry name" value="MOLTING PROTEIN MLT-4"/>
    <property type="match status" value="1"/>
</dbReference>
<feature type="repeat" description="ANK" evidence="3">
    <location>
        <begin position="1349"/>
        <end position="1381"/>
    </location>
</feature>
<evidence type="ECO:0000256" key="3">
    <source>
        <dbReference type="PROSITE-ProRule" id="PRU00023"/>
    </source>
</evidence>
<evidence type="ECO:0000313" key="5">
    <source>
        <dbReference type="EMBL" id="CAB0040198.1"/>
    </source>
</evidence>
<evidence type="ECO:0000256" key="2">
    <source>
        <dbReference type="ARBA" id="ARBA00023043"/>
    </source>
</evidence>
<protein>
    <submittedName>
        <fullName evidence="5">Uncharacterized protein</fullName>
    </submittedName>
</protein>
<dbReference type="PROSITE" id="PS50297">
    <property type="entry name" value="ANK_REP_REGION"/>
    <property type="match status" value="15"/>
</dbReference>
<dbReference type="OrthoDB" id="6593077at2759"/>
<dbReference type="PANTHER" id="PTHR24178:SF41">
    <property type="entry name" value="ANKYRIN-2 ISOFORM X1"/>
    <property type="match status" value="1"/>
</dbReference>
<dbReference type="InterPro" id="IPR002110">
    <property type="entry name" value="Ankyrin_rpt"/>
</dbReference>
<sequence>MNSHKNFFEGGRLGAVAPQCCQEVAMQMAEGAFVTDEDCKKLRRLETRVSACNCLYAALVVYALRWFRMHWKVPQKTKCISTYFDPLKPNFQFSPRSDGRRGCAQLQQVYNIPGEEHVSARAGQRSVNKISRSLATIIDRLLAIAPLCNNGVRVRETMTLVECDSNDSDDSPFGGNFNTVETGEEKLEKFKNLREQFDWGIKKERRAYFRKFKNLIVGWRDHLPDLRDFFLRKEIEWMLLECVKFGFNKFVCFVARTGYRDEPELDEDGNPRLRRTTPVHYLSTYDYTDDYSDDDDDDDDEDDDSSDFSDDSYDDSDDDSDDVSDDEDDEDGKDACDFWRRLVDNLFQIYDNFDVNYVDGTDTTHFHIACEYGCYDVVEKFLELGQDPDCLAIKSLEPPLHSATRRQHKDVVQLLLDHGADPNLTNKYGRTALHNACYKLDDSPEVAELFQTLFEICGETHRLALIDTRDKFGRTPLHDALAGGKKRMVAVLLRWGADPNLADADGSTPLHAISQRGKDDDDDLAEIFFGISDYIQQTVKVDALDKGGRAPLHWAVRNGNLKYVESLLRNGADPTLADPEGYAPLHLFCSREHDDGLIDMFFEICGKIRLAVQVNALNKLGRTPLHLALRNGKHKMVECLLRNGADPNVVDEEGLTSLHLICGTTYDDNSAERFFQICDDMQLTMRIDALDKLGQTPLHLALGTGKKKMVECLLRNGADPNIADAEGLTSLQLICGTTYDDNSAEKFIQICDDMQLTMRIDALDKLGRTPLHLALRNEKHKMVECLLRNGTDPNIADAEGLTSLHLIALRGIDDDMMEWFLEIGDNMQLKMQIDALDKLGRTPLYTALAYGRRKIAETLLRRGANPNLANSEGLTYLHFIALRKIDDDLVEKFIKMCSDIQQTVQVNALNKLGRTPLHLALRKGKQKMVESLLRNGADPNIADEKGYTCLHFIALRGIDDLAEKFFEICNDMQLKVQVNAQENHGRTPLQIAVCLDKEHVVESLLRNGADPNIADVEKCTSLHSICATDYDDDSAEKFLQICDDMQLTMQVDALSKLGWTPLHLALFKGKKKATEWLLRRGANPNLANKEGCTPLHAISCREVDDDFAEKFFQICDDIRQTVQVDVRDKRGRTPLHLALRKSKKIAAESLLRRGANTNLADSEGFTSLHLICGTTYDDNSAEKFFQICDDMQLPMRVDARCKLGWTPLHFALSQGKKKAAESLLRRGANANSADGKGFTSLHHIALRKIDDDLTDWFYEICDDIRQTLQVDARSKLDDTALHIALRYGCKKMVECLLRRGAHPDLADADGSTSLHIICKRECDDDLMDIFFKINDDMQQTVQVDVPDNLGSTPLHFAVLAGNKRIIETLLRKGVDPNSADVDGLTSLHHMALRKIDDDLSEKFFEICDELQRTLLVDVRSNFGNTPLHLALRNGKMKTAKSLLTRGADPYLADADGLTSIHIICKKIIDDDLTKDILQLIDDILQTVQVDPQDKSGKTSLYYAVSSGGNKQIIEALLDRIIEDEERGFVQNVPSE</sequence>
<feature type="repeat" description="ANK" evidence="3">
    <location>
        <begin position="620"/>
        <end position="652"/>
    </location>
</feature>
<gene>
    <name evidence="5" type="ORF">TBRA_LOCUS11926</name>
</gene>
<dbReference type="EMBL" id="CADCXV010001007">
    <property type="protein sequence ID" value="CAB0040198.1"/>
    <property type="molecule type" value="Genomic_DNA"/>
</dbReference>
<feature type="repeat" description="ANK" evidence="3">
    <location>
        <begin position="1203"/>
        <end position="1235"/>
    </location>
</feature>
<dbReference type="Pfam" id="PF00023">
    <property type="entry name" value="Ank"/>
    <property type="match status" value="5"/>
</dbReference>
<dbReference type="SMART" id="SM00248">
    <property type="entry name" value="ANK"/>
    <property type="match status" value="27"/>
</dbReference>
<feature type="repeat" description="ANK" evidence="3">
    <location>
        <begin position="1276"/>
        <end position="1308"/>
    </location>
</feature>
<keyword evidence="6" id="KW-1185">Reference proteome</keyword>
<evidence type="ECO:0000256" key="1">
    <source>
        <dbReference type="ARBA" id="ARBA00022737"/>
    </source>
</evidence>
<feature type="repeat" description="ANK" evidence="3">
    <location>
        <begin position="1422"/>
        <end position="1454"/>
    </location>
</feature>
<feature type="repeat" description="ANK" evidence="3">
    <location>
        <begin position="984"/>
        <end position="1016"/>
    </location>
</feature>
<keyword evidence="2 3" id="KW-0040">ANK repeat</keyword>
<feature type="compositionally biased region" description="Acidic residues" evidence="4">
    <location>
        <begin position="287"/>
        <end position="332"/>
    </location>
</feature>
<dbReference type="InterPro" id="IPR036770">
    <property type="entry name" value="Ankyrin_rpt-contain_sf"/>
</dbReference>
<dbReference type="Proteomes" id="UP000479190">
    <property type="component" value="Unassembled WGS sequence"/>
</dbReference>
<name>A0A6H5IRR4_9HYME</name>
<dbReference type="PRINTS" id="PR01415">
    <property type="entry name" value="ANKYRIN"/>
</dbReference>
<dbReference type="Gene3D" id="1.25.40.20">
    <property type="entry name" value="Ankyrin repeat-containing domain"/>
    <property type="match status" value="10"/>
</dbReference>
<reference evidence="5 6" key="1">
    <citation type="submission" date="2020-02" db="EMBL/GenBank/DDBJ databases">
        <authorList>
            <person name="Ferguson B K."/>
        </authorList>
    </citation>
    <scope>NUCLEOTIDE SEQUENCE [LARGE SCALE GENOMIC DNA]</scope>
</reference>
<feature type="repeat" description="ANK" evidence="3">
    <location>
        <begin position="1057"/>
        <end position="1089"/>
    </location>
</feature>
<feature type="region of interest" description="Disordered" evidence="4">
    <location>
        <begin position="285"/>
        <end position="332"/>
    </location>
</feature>
<feature type="repeat" description="ANK" evidence="3">
    <location>
        <begin position="547"/>
        <end position="579"/>
    </location>
</feature>
<evidence type="ECO:0000313" key="6">
    <source>
        <dbReference type="Proteomes" id="UP000479190"/>
    </source>
</evidence>
<proteinExistence type="predicted"/>